<evidence type="ECO:0000256" key="8">
    <source>
        <dbReference type="ARBA" id="ARBA00038436"/>
    </source>
</evidence>
<evidence type="ECO:0000256" key="9">
    <source>
        <dbReference type="RuleBase" id="RU369079"/>
    </source>
</evidence>
<evidence type="ECO:0000256" key="1">
    <source>
        <dbReference type="ARBA" id="ARBA00004429"/>
    </source>
</evidence>
<keyword evidence="2 9" id="KW-0813">Transport</keyword>
<keyword evidence="4 9" id="KW-0997">Cell inner membrane</keyword>
<protein>
    <recommendedName>
        <fullName evidence="9">TRAP transporter small permease protein</fullName>
    </recommendedName>
</protein>
<name>A0ABY2X8E3_9RHOB</name>
<evidence type="ECO:0000256" key="4">
    <source>
        <dbReference type="ARBA" id="ARBA00022519"/>
    </source>
</evidence>
<evidence type="ECO:0000256" key="7">
    <source>
        <dbReference type="ARBA" id="ARBA00023136"/>
    </source>
</evidence>
<keyword evidence="7 9" id="KW-0472">Membrane</keyword>
<feature type="domain" description="Tripartite ATP-independent periplasmic transporters DctQ component" evidence="10">
    <location>
        <begin position="31"/>
        <end position="161"/>
    </location>
</feature>
<evidence type="ECO:0000256" key="6">
    <source>
        <dbReference type="ARBA" id="ARBA00022989"/>
    </source>
</evidence>
<comment type="subunit">
    <text evidence="9">The complex comprises the extracytoplasmic solute receptor protein and the two transmembrane proteins.</text>
</comment>
<dbReference type="Proteomes" id="UP001191082">
    <property type="component" value="Unassembled WGS sequence"/>
</dbReference>
<dbReference type="Pfam" id="PF04290">
    <property type="entry name" value="DctQ"/>
    <property type="match status" value="1"/>
</dbReference>
<evidence type="ECO:0000259" key="10">
    <source>
        <dbReference type="Pfam" id="PF04290"/>
    </source>
</evidence>
<feature type="transmembrane region" description="Helical" evidence="9">
    <location>
        <begin position="57"/>
        <end position="75"/>
    </location>
</feature>
<evidence type="ECO:0000256" key="5">
    <source>
        <dbReference type="ARBA" id="ARBA00022692"/>
    </source>
</evidence>
<evidence type="ECO:0000256" key="2">
    <source>
        <dbReference type="ARBA" id="ARBA00022448"/>
    </source>
</evidence>
<dbReference type="InterPro" id="IPR055348">
    <property type="entry name" value="DctQ"/>
</dbReference>
<comment type="caution">
    <text evidence="11">The sequence shown here is derived from an EMBL/GenBank/DDBJ whole genome shotgun (WGS) entry which is preliminary data.</text>
</comment>
<dbReference type="PANTHER" id="PTHR35011:SF10">
    <property type="entry name" value="TRAP TRANSPORTER SMALL PERMEASE PROTEIN"/>
    <property type="match status" value="1"/>
</dbReference>
<dbReference type="EMBL" id="VCPC01000002">
    <property type="protein sequence ID" value="TMV12629.1"/>
    <property type="molecule type" value="Genomic_DNA"/>
</dbReference>
<evidence type="ECO:0000256" key="3">
    <source>
        <dbReference type="ARBA" id="ARBA00022475"/>
    </source>
</evidence>
<keyword evidence="3" id="KW-1003">Cell membrane</keyword>
<dbReference type="RefSeq" id="WP_138863183.1">
    <property type="nucleotide sequence ID" value="NZ_VCPC01000002.1"/>
</dbReference>
<organism evidence="11 12">
    <name type="scientific">Arenibacterium halophilum</name>
    <dbReference type="NCBI Taxonomy" id="2583821"/>
    <lineage>
        <taxon>Bacteria</taxon>
        <taxon>Pseudomonadati</taxon>
        <taxon>Pseudomonadota</taxon>
        <taxon>Alphaproteobacteria</taxon>
        <taxon>Rhodobacterales</taxon>
        <taxon>Paracoccaceae</taxon>
        <taxon>Arenibacterium</taxon>
    </lineage>
</organism>
<proteinExistence type="inferred from homology"/>
<evidence type="ECO:0000313" key="11">
    <source>
        <dbReference type="EMBL" id="TMV12629.1"/>
    </source>
</evidence>
<accession>A0ABY2X8E3</accession>
<gene>
    <name evidence="11" type="ORF">FGK64_07420</name>
</gene>
<comment type="function">
    <text evidence="9">Part of the tripartite ATP-independent periplasmic (TRAP) transport system.</text>
</comment>
<comment type="caution">
    <text evidence="9">Lacks conserved residue(s) required for the propagation of feature annotation.</text>
</comment>
<feature type="transmembrane region" description="Helical" evidence="9">
    <location>
        <begin position="20"/>
        <end position="45"/>
    </location>
</feature>
<reference evidence="11 12" key="1">
    <citation type="submission" date="2019-05" db="EMBL/GenBank/DDBJ databases">
        <title>Marivita sp. nov. isolated from sea sediment.</title>
        <authorList>
            <person name="Kim W."/>
        </authorList>
    </citation>
    <scope>NUCLEOTIDE SEQUENCE [LARGE SCALE GENOMIC DNA]</scope>
    <source>
        <strain evidence="11 12">CAU 1492</strain>
    </source>
</reference>
<keyword evidence="6 9" id="KW-1133">Transmembrane helix</keyword>
<keyword evidence="12" id="KW-1185">Reference proteome</keyword>
<dbReference type="PANTHER" id="PTHR35011">
    <property type="entry name" value="2,3-DIKETO-L-GULONATE TRAP TRANSPORTER SMALL PERMEASE PROTEIN YIAM"/>
    <property type="match status" value="1"/>
</dbReference>
<keyword evidence="5 9" id="KW-0812">Transmembrane</keyword>
<sequence>MRQILAFLDTGIQWLCRAALALASAFIAILAVVGTADIIGTSVLGKPLPSALEVSEVALVIVVFTGLAAAQMKSAHIAVDIVSGHFRGWLMRLSQASARIAAMAFFGTIAWFGGQEALHSLAINEYASGGTPIPIYPGKFLLAFGCAVATLEAARQLVHVLAGHTVTQQAAQP</sequence>
<comment type="similarity">
    <text evidence="8 9">Belongs to the TRAP transporter small permease family.</text>
</comment>
<dbReference type="InterPro" id="IPR007387">
    <property type="entry name" value="TRAP_DctQ"/>
</dbReference>
<comment type="subcellular location">
    <subcellularLocation>
        <location evidence="1 9">Cell inner membrane</location>
        <topology evidence="1 9">Multi-pass membrane protein</topology>
    </subcellularLocation>
</comment>
<evidence type="ECO:0000313" key="12">
    <source>
        <dbReference type="Proteomes" id="UP001191082"/>
    </source>
</evidence>